<organism evidence="5 6">
    <name type="scientific">Geotrypetes seraphini</name>
    <name type="common">Gaboon caecilian</name>
    <name type="synonym">Caecilia seraphini</name>
    <dbReference type="NCBI Taxonomy" id="260995"/>
    <lineage>
        <taxon>Eukaryota</taxon>
        <taxon>Metazoa</taxon>
        <taxon>Chordata</taxon>
        <taxon>Craniata</taxon>
        <taxon>Vertebrata</taxon>
        <taxon>Euteleostomi</taxon>
        <taxon>Amphibia</taxon>
        <taxon>Gymnophiona</taxon>
        <taxon>Geotrypetes</taxon>
    </lineage>
</organism>
<dbReference type="InterPro" id="IPR003599">
    <property type="entry name" value="Ig_sub"/>
</dbReference>
<dbReference type="OrthoDB" id="9903553at2759"/>
<evidence type="ECO:0000313" key="5">
    <source>
        <dbReference type="Proteomes" id="UP000515159"/>
    </source>
</evidence>
<feature type="transmembrane region" description="Helical" evidence="2">
    <location>
        <begin position="241"/>
        <end position="265"/>
    </location>
</feature>
<gene>
    <name evidence="6" type="primary">LOC117346068</name>
</gene>
<feature type="region of interest" description="Disordered" evidence="1">
    <location>
        <begin position="276"/>
        <end position="310"/>
    </location>
</feature>
<dbReference type="KEGG" id="gsh:117346068"/>
<dbReference type="RefSeq" id="XP_033771257.1">
    <property type="nucleotide sequence ID" value="XM_033915366.1"/>
</dbReference>
<feature type="compositionally biased region" description="Polar residues" evidence="1">
    <location>
        <begin position="289"/>
        <end position="298"/>
    </location>
</feature>
<evidence type="ECO:0000256" key="1">
    <source>
        <dbReference type="SAM" id="MobiDB-lite"/>
    </source>
</evidence>
<dbReference type="GeneID" id="117346068"/>
<dbReference type="InterPro" id="IPR036179">
    <property type="entry name" value="Ig-like_dom_sf"/>
</dbReference>
<evidence type="ECO:0000259" key="4">
    <source>
        <dbReference type="PROSITE" id="PS50835"/>
    </source>
</evidence>
<dbReference type="SUPFAM" id="SSF48726">
    <property type="entry name" value="Immunoglobulin"/>
    <property type="match status" value="1"/>
</dbReference>
<feature type="domain" description="Ig-like" evidence="4">
    <location>
        <begin position="17"/>
        <end position="116"/>
    </location>
</feature>
<dbReference type="Gene3D" id="2.60.40.10">
    <property type="entry name" value="Immunoglobulins"/>
    <property type="match status" value="1"/>
</dbReference>
<protein>
    <submittedName>
        <fullName evidence="6">Uncharacterized protein LOC117346068</fullName>
    </submittedName>
</protein>
<dbReference type="SMART" id="SM00409">
    <property type="entry name" value="IG"/>
    <property type="match status" value="1"/>
</dbReference>
<reference evidence="6" key="1">
    <citation type="submission" date="2025-08" db="UniProtKB">
        <authorList>
            <consortium name="RefSeq"/>
        </authorList>
    </citation>
    <scope>IDENTIFICATION</scope>
</reference>
<name>A0A6P8N6V4_GEOSA</name>
<evidence type="ECO:0000256" key="3">
    <source>
        <dbReference type="SAM" id="SignalP"/>
    </source>
</evidence>
<evidence type="ECO:0000313" key="6">
    <source>
        <dbReference type="RefSeq" id="XP_033771257.1"/>
    </source>
</evidence>
<keyword evidence="2" id="KW-0472">Membrane</keyword>
<dbReference type="InterPro" id="IPR013783">
    <property type="entry name" value="Ig-like_fold"/>
</dbReference>
<feature type="chain" id="PRO_5027739826" evidence="3">
    <location>
        <begin position="16"/>
        <end position="344"/>
    </location>
</feature>
<feature type="signal peptide" evidence="3">
    <location>
        <begin position="1"/>
        <end position="15"/>
    </location>
</feature>
<keyword evidence="2" id="KW-0812">Transmembrane</keyword>
<dbReference type="InParanoid" id="A0A6P8N6V4"/>
<keyword evidence="5" id="KW-1185">Reference proteome</keyword>
<evidence type="ECO:0000256" key="2">
    <source>
        <dbReference type="SAM" id="Phobius"/>
    </source>
</evidence>
<dbReference type="Proteomes" id="UP000515159">
    <property type="component" value="Chromosome 12"/>
</dbReference>
<sequence length="344" mass="38235">MLLTLLALLIPAAAPEPGISKAVDRRRAALGHTVTIRCLVRAPVIQWEWRPKFPTCARVGDRVSRMMEPQGFTPPLHFGNRLRLSVGGKNLELQETQIRDSGKYTCVAVDGQKWITDLRVREGCFNNINLAIIKNRPSEATLYCKVCNLMRSESSFTWTVNGIPLQQVLGSQHTRTGAILSVSLKSEHLLGAWQCMSTANRTWYAEHCLELESPDYKPEEDMEYGEEKEPEAGPKPASVNLFQLILTTLGALTLFALVILCLCFFCKRAQDRYETTQEGNTEDGLDETQLPSDANQQDLPPLRTPSEKEGGGVHYVELECLPPARQAPKSPGLGRPSTVYATVV</sequence>
<keyword evidence="3" id="KW-0732">Signal</keyword>
<dbReference type="AlphaFoldDB" id="A0A6P8N6V4"/>
<proteinExistence type="predicted"/>
<dbReference type="PROSITE" id="PS50835">
    <property type="entry name" value="IG_LIKE"/>
    <property type="match status" value="1"/>
</dbReference>
<keyword evidence="2" id="KW-1133">Transmembrane helix</keyword>
<accession>A0A6P8N6V4</accession>
<dbReference type="InterPro" id="IPR007110">
    <property type="entry name" value="Ig-like_dom"/>
</dbReference>